<feature type="compositionally biased region" description="Polar residues" evidence="9">
    <location>
        <begin position="462"/>
        <end position="475"/>
    </location>
</feature>
<dbReference type="InterPro" id="IPR003593">
    <property type="entry name" value="AAA+_ATPase"/>
</dbReference>
<feature type="domain" description="ClpX-type ZB" evidence="11">
    <location>
        <begin position="857"/>
        <end position="910"/>
    </location>
</feature>
<dbReference type="GO" id="GO:0008270">
    <property type="term" value="F:zinc ion binding"/>
    <property type="evidence" value="ECO:0007669"/>
    <property type="project" value="InterPro"/>
</dbReference>
<feature type="compositionally biased region" description="Polar residues" evidence="9">
    <location>
        <begin position="342"/>
        <end position="366"/>
    </location>
</feature>
<evidence type="ECO:0000256" key="2">
    <source>
        <dbReference type="ARBA" id="ARBA00022490"/>
    </source>
</evidence>
<dbReference type="SMART" id="SM00382">
    <property type="entry name" value="AAA"/>
    <property type="match status" value="1"/>
</dbReference>
<evidence type="ECO:0008006" key="14">
    <source>
        <dbReference type="Google" id="ProtNLM"/>
    </source>
</evidence>
<feature type="compositionally biased region" description="Basic and acidic residues" evidence="9">
    <location>
        <begin position="1926"/>
        <end position="1945"/>
    </location>
</feature>
<dbReference type="PANTHER" id="PTHR48102:SF7">
    <property type="entry name" value="ATP-DEPENDENT CLP PROTEASE ATP-BINDING SUBUNIT CLPX-LIKE, MITOCHONDRIAL"/>
    <property type="match status" value="1"/>
</dbReference>
<dbReference type="PROSITE" id="PS50975">
    <property type="entry name" value="ATP_GRASP"/>
    <property type="match status" value="1"/>
</dbReference>
<evidence type="ECO:0000259" key="11">
    <source>
        <dbReference type="PROSITE" id="PS51902"/>
    </source>
</evidence>
<dbReference type="GO" id="GO:0005524">
    <property type="term" value="F:ATP binding"/>
    <property type="evidence" value="ECO:0007669"/>
    <property type="project" value="UniProtKB-UniRule"/>
</dbReference>
<feature type="region of interest" description="Disordered" evidence="9">
    <location>
        <begin position="298"/>
        <end position="372"/>
    </location>
</feature>
<feature type="region of interest" description="Disordered" evidence="9">
    <location>
        <begin position="462"/>
        <end position="495"/>
    </location>
</feature>
<evidence type="ECO:0000256" key="1">
    <source>
        <dbReference type="ARBA" id="ARBA00004300"/>
    </source>
</evidence>
<dbReference type="Proteomes" id="UP000677054">
    <property type="component" value="Unassembled WGS sequence"/>
</dbReference>
<feature type="compositionally biased region" description="Pro residues" evidence="9">
    <location>
        <begin position="242"/>
        <end position="252"/>
    </location>
</feature>
<accession>A0A7R9A9G5</accession>
<dbReference type="GO" id="GO:0016887">
    <property type="term" value="F:ATP hydrolysis activity"/>
    <property type="evidence" value="ECO:0007669"/>
    <property type="project" value="InterPro"/>
</dbReference>
<evidence type="ECO:0000256" key="7">
    <source>
        <dbReference type="ARBA" id="ARBA00023212"/>
    </source>
</evidence>
<dbReference type="InterPro" id="IPR004344">
    <property type="entry name" value="TTL/TTLL_fam"/>
</dbReference>
<dbReference type="InterPro" id="IPR029299">
    <property type="entry name" value="ALMS_motif"/>
</dbReference>
<dbReference type="SUPFAM" id="SSF56059">
    <property type="entry name" value="Glutathione synthetase ATP-binding domain-like"/>
    <property type="match status" value="1"/>
</dbReference>
<feature type="region of interest" description="Disordered" evidence="9">
    <location>
        <begin position="556"/>
        <end position="613"/>
    </location>
</feature>
<feature type="region of interest" description="Disordered" evidence="9">
    <location>
        <begin position="1811"/>
        <end position="1852"/>
    </location>
</feature>
<dbReference type="PANTHER" id="PTHR48102">
    <property type="entry name" value="ATP-DEPENDENT CLP PROTEASE ATP-BINDING SUBUNIT CLPX-LIKE, MITOCHONDRIAL-RELATED"/>
    <property type="match status" value="1"/>
</dbReference>
<feature type="region of interest" description="Disordered" evidence="9">
    <location>
        <begin position="716"/>
        <end position="736"/>
    </location>
</feature>
<dbReference type="InterPro" id="IPR019489">
    <property type="entry name" value="Clp_ATPase_C"/>
</dbReference>
<dbReference type="GO" id="GO:0051603">
    <property type="term" value="P:proteolysis involved in protein catabolic process"/>
    <property type="evidence" value="ECO:0007669"/>
    <property type="project" value="TreeGrafter"/>
</dbReference>
<gene>
    <name evidence="12" type="ORF">DSTB1V02_LOCUS9734</name>
</gene>
<feature type="region of interest" description="Disordered" evidence="9">
    <location>
        <begin position="393"/>
        <end position="431"/>
    </location>
</feature>
<dbReference type="InterPro" id="IPR059188">
    <property type="entry name" value="Znf_CLPX-like"/>
</dbReference>
<dbReference type="EMBL" id="CAJPEV010002572">
    <property type="protein sequence ID" value="CAG0897357.1"/>
    <property type="molecule type" value="Genomic_DNA"/>
</dbReference>
<dbReference type="Gene3D" id="3.40.50.300">
    <property type="entry name" value="P-loop containing nucleotide triphosphate hydrolases"/>
    <property type="match status" value="1"/>
</dbReference>
<feature type="non-terminal residue" evidence="12">
    <location>
        <position position="1945"/>
    </location>
</feature>
<feature type="domain" description="ATP-grasp" evidence="10">
    <location>
        <begin position="1681"/>
        <end position="1728"/>
    </location>
</feature>
<dbReference type="Gene3D" id="1.10.8.60">
    <property type="match status" value="1"/>
</dbReference>
<feature type="compositionally biased region" description="Polar residues" evidence="9">
    <location>
        <begin position="1365"/>
        <end position="1375"/>
    </location>
</feature>
<proteinExistence type="predicted"/>
<feature type="region of interest" description="Disordered" evidence="9">
    <location>
        <begin position="1363"/>
        <end position="1390"/>
    </location>
</feature>
<dbReference type="GO" id="GO:0046983">
    <property type="term" value="F:protein dimerization activity"/>
    <property type="evidence" value="ECO:0007669"/>
    <property type="project" value="InterPro"/>
</dbReference>
<keyword evidence="4 8" id="KW-0547">Nucleotide-binding</keyword>
<keyword evidence="7" id="KW-0206">Cytoskeleton</keyword>
<evidence type="ECO:0000256" key="5">
    <source>
        <dbReference type="ARBA" id="ARBA00022833"/>
    </source>
</evidence>
<keyword evidence="6 8" id="KW-0067">ATP-binding</keyword>
<evidence type="ECO:0000256" key="3">
    <source>
        <dbReference type="ARBA" id="ARBA00022723"/>
    </source>
</evidence>
<feature type="compositionally biased region" description="Gly residues" evidence="9">
    <location>
        <begin position="848"/>
        <end position="862"/>
    </location>
</feature>
<dbReference type="Gene3D" id="3.30.470.20">
    <property type="entry name" value="ATP-grasp fold, B domain"/>
    <property type="match status" value="1"/>
</dbReference>
<evidence type="ECO:0000256" key="9">
    <source>
        <dbReference type="SAM" id="MobiDB-lite"/>
    </source>
</evidence>
<feature type="compositionally biased region" description="Pro residues" evidence="9">
    <location>
        <begin position="1012"/>
        <end position="1024"/>
    </location>
</feature>
<dbReference type="EMBL" id="LR902089">
    <property type="protein sequence ID" value="CAD7249949.1"/>
    <property type="molecule type" value="Genomic_DNA"/>
</dbReference>
<dbReference type="InterPro" id="IPR027417">
    <property type="entry name" value="P-loop_NTPase"/>
</dbReference>
<keyword evidence="2" id="KW-0963">Cytoplasm</keyword>
<dbReference type="Pfam" id="PF15309">
    <property type="entry name" value="ALMS_motif"/>
    <property type="match status" value="1"/>
</dbReference>
<evidence type="ECO:0000256" key="8">
    <source>
        <dbReference type="PROSITE-ProRule" id="PRU00409"/>
    </source>
</evidence>
<dbReference type="SUPFAM" id="SSF52540">
    <property type="entry name" value="P-loop containing nucleoside triphosphate hydrolases"/>
    <property type="match status" value="1"/>
</dbReference>
<dbReference type="InterPro" id="IPR050052">
    <property type="entry name" value="ATP-dep_Clp_protease_ClpX"/>
</dbReference>
<feature type="compositionally biased region" description="Polar residues" evidence="9">
    <location>
        <begin position="556"/>
        <end position="567"/>
    </location>
</feature>
<evidence type="ECO:0000259" key="10">
    <source>
        <dbReference type="PROSITE" id="PS50975"/>
    </source>
</evidence>
<protein>
    <recommendedName>
        <fullName evidence="14">ATP-dependent Clp protease ATP-binding subunit clpX-like, mitochondrial</fullName>
    </recommendedName>
</protein>
<dbReference type="NCBIfam" id="NF003745">
    <property type="entry name" value="PRK05342.1"/>
    <property type="match status" value="1"/>
</dbReference>
<dbReference type="FunFam" id="1.10.8.60:FF:000002">
    <property type="entry name" value="ATP-dependent Clp protease ATP-binding subunit ClpX"/>
    <property type="match status" value="1"/>
</dbReference>
<dbReference type="Pfam" id="PF26040">
    <property type="entry name" value="Zn_ribbon_CLPX_N"/>
    <property type="match status" value="1"/>
</dbReference>
<comment type="subcellular location">
    <subcellularLocation>
        <location evidence="1">Cytoplasm</location>
        <location evidence="1">Cytoskeleton</location>
        <location evidence="1">Microtubule organizing center</location>
        <location evidence="1">Centrosome</location>
    </subcellularLocation>
</comment>
<feature type="region of interest" description="Disordered" evidence="9">
    <location>
        <begin position="1902"/>
        <end position="1945"/>
    </location>
</feature>
<reference evidence="12" key="1">
    <citation type="submission" date="2020-11" db="EMBL/GenBank/DDBJ databases">
        <authorList>
            <person name="Tran Van P."/>
        </authorList>
    </citation>
    <scope>NUCLEOTIDE SEQUENCE</scope>
</reference>
<evidence type="ECO:0000256" key="6">
    <source>
        <dbReference type="ARBA" id="ARBA00022840"/>
    </source>
</evidence>
<dbReference type="GO" id="GO:0005759">
    <property type="term" value="C:mitochondrial matrix"/>
    <property type="evidence" value="ECO:0007669"/>
    <property type="project" value="TreeGrafter"/>
</dbReference>
<dbReference type="InterPro" id="IPR003959">
    <property type="entry name" value="ATPase_AAA_core"/>
</dbReference>
<feature type="compositionally biased region" description="Low complexity" evidence="9">
    <location>
        <begin position="411"/>
        <end position="423"/>
    </location>
</feature>
<feature type="compositionally biased region" description="Basic and acidic residues" evidence="9">
    <location>
        <begin position="308"/>
        <end position="321"/>
    </location>
</feature>
<feature type="region of interest" description="Disordered" evidence="9">
    <location>
        <begin position="237"/>
        <end position="257"/>
    </location>
</feature>
<feature type="region of interest" description="Disordered" evidence="9">
    <location>
        <begin position="831"/>
        <end position="862"/>
    </location>
</feature>
<feature type="region of interest" description="Disordered" evidence="9">
    <location>
        <begin position="1001"/>
        <end position="1030"/>
    </location>
</feature>
<sequence>MDLERKRKGLGLLDDGTGDDDAENRDRSITPLSAVSFTSTASSSKRLLEWDSGADLGYAPASTGATAQQMSTLEKIVLGTSAQLIREEPEGGPMEVEQMIRQQQARSQRVISKKKALSLGHLDQQMSGAQEQCLRSVSQGDVLAQEFVQLKKDVSLGSFISSSSSATIIAPQSPLHLHSPPLSVSEKVEEKQTDESLPCDDMLQYISPKRRQGSVENDEIIEEEDIFIEVSVPASLETDLAPPLPPGPPPKQGPSQTLITDRVSFQRLTMERRTAVQKILEDLARLDEWERLLLSYESSENHSGSLGHEPHLRSSDDRLATEGRSFSGSDARAQGYQRGVTMGQSDTTSQQVMGGPSSHQSASTSDCPDVEHSDASCSTAVSSFYFTTRAPREGRSLKRHSRQRSSRWEASESSASTPSTSGSQAHPRRTRKSSASCVLCGHHIKRTSTPLICVSNVSHGTSTPLDASSTVSSNGAEIPTARQGCPMPKRGSRPQTAEIGMVSAIHELPQQRARAGSMGDLAGKRQSSEDHATRTNALMEEIRNSLALLNVKSKRNFGQTYPSPHGTNSKDKVAKKKNVSIQTMDTISEAEPKKKNVSTMMGPDAMHKTESHKKPLNAHLLSARHKGKRRMESGRQDAKDGKPVAFFIPWNHAPVHRLQRLKDGDLKPLQQVPKLQEALRARKAGYIQQVRQRQEQLVVRAYMREKAAARRRRKLFRFPSEQDRQEEEDNDSGLEVQVSPPISYREMRREAARKHNALPESKAKILTQRRNRERAMNRIVAHVYKEKLLHAVLKGKTTLTHEDQRVYHGVVIVVKGERFVCSSSVLWRGHDDSEQAGSGSHRGRGIGRRQGQGGSGQDRGSSGGTHFICPKCGDPCTQVETFVSSTRFVKCENCHHFFVVLSDVDAKKGLREKNGAIDPSLSQKPPPPPRKVCTFSWLENVLTNKWQIYEYLDKYVVGQEHAKKVLSVAVYNHYKRIYNNLPKDLLHIAGMGQNAPSGGYSSALGVSLSPSSSPPPPPPPPPPQSSSSDVLDALSHELKLEKSNILLLGPTGSGKTLLAQTVATCLDVPFAICDCTTLTQAGYVGEDIESVIAKLLQDANYNIEKAQTGIVFLDEVDKIGAVPGIHQLRDVGGEGVQQGMLKMLEGTVVNVPERNSPRKLRGETIQVDTTNILFVASGAFNGLDRIVSRRKNEKYLGFGAPVTVSPGRRAASQADLANQSGISSVEEDNTEKDALLRMVEARDLIEFGMIPEFVGRFPVVVTFHCLSQEMLVRILTEPRNALVPQYQMLFGMDKVELTFNNDALVAIGRQAMEKRTGARGLRAIMEKLLLDAMFEVPGTDIVGVLVTEDAVNGKGVVYIREGDSASDSHAQSEPISNERKRRKVELQQPTSMRGGRCITRVCFEGTRIHSAMVKAVKSLEWEVRESRGESHLVWADDSWSFPFLSHPFQRFNHFPSIQELSRKDLLAKNLNDLRKKHPGLYNIFPPSWVLPAQSGEWREYAEENPEACYIIKPWNRSEGQGIYLTKVTHAISSYVSPRVVQRYVDDPFTIDGYKFDLRLYVLVTSVSPLRTYVFSEGLVRFATVPYQQPQQGNLDNRYLHLTNYTINRQNDAYSSDEIMGSKRCLQTLNAYLEEGRWDVVKMWNGIDDVIVKTILSALPQLTAVYQCKHFSHSVVPACFELLGFDIILDSQLQPYILEVNILPSLHTQAEIDEAVKVPMMRDVLRMVNPSHPTLRRLIKEGLQFKETLRLTRDWRELGGKVGDQIKSLQKEVAIHEWTQRGDFRRVFPTGDESRDAEYLNLTKPLDKMQAKRGKLQRNPSLPVMPPPSAIPTRRLRPGMTKQTSLPTMRGSCGNLMSSFVPVPIVQSEERERMKGLRQRHHLVHAKGIAICARRLLARVGHDANPSPSNDKHSSAPICILSFPRQTETDRDRQRQTETDRERERE</sequence>
<keyword evidence="13" id="KW-1185">Reference proteome</keyword>
<dbReference type="CDD" id="cd19497">
    <property type="entry name" value="RecA-like_ClpX"/>
    <property type="match status" value="1"/>
</dbReference>
<evidence type="ECO:0000256" key="4">
    <source>
        <dbReference type="ARBA" id="ARBA00022741"/>
    </source>
</evidence>
<dbReference type="InterPro" id="IPR059067">
    <property type="entry name" value="Znf_ribbon_CLPX-like"/>
</dbReference>
<dbReference type="PROSITE" id="PS51902">
    <property type="entry name" value="CLPX_ZB"/>
    <property type="match status" value="1"/>
</dbReference>
<evidence type="ECO:0000313" key="13">
    <source>
        <dbReference type="Proteomes" id="UP000677054"/>
    </source>
</evidence>
<feature type="region of interest" description="Disordered" evidence="9">
    <location>
        <begin position="1"/>
        <end position="29"/>
    </location>
</feature>
<dbReference type="SMART" id="SM01086">
    <property type="entry name" value="ClpB_D2-small"/>
    <property type="match status" value="1"/>
</dbReference>
<evidence type="ECO:0000313" key="12">
    <source>
        <dbReference type="EMBL" id="CAD7249949.1"/>
    </source>
</evidence>
<dbReference type="InterPro" id="IPR011761">
    <property type="entry name" value="ATP-grasp"/>
</dbReference>
<keyword evidence="3" id="KW-0479">Metal-binding</keyword>
<dbReference type="FunFam" id="3.40.50.300:FF:000378">
    <property type="entry name" value="ATP-dependent Clp protease ATP-binding subunit clpX-like, mitochondrial"/>
    <property type="match status" value="1"/>
</dbReference>
<dbReference type="Pfam" id="PF10431">
    <property type="entry name" value="ClpB_D2-small"/>
    <property type="match status" value="1"/>
</dbReference>
<name>A0A7R9A9G5_9CRUS</name>
<dbReference type="Pfam" id="PF03133">
    <property type="entry name" value="TTL"/>
    <property type="match status" value="1"/>
</dbReference>
<organism evidence="12">
    <name type="scientific">Darwinula stevensoni</name>
    <dbReference type="NCBI Taxonomy" id="69355"/>
    <lineage>
        <taxon>Eukaryota</taxon>
        <taxon>Metazoa</taxon>
        <taxon>Ecdysozoa</taxon>
        <taxon>Arthropoda</taxon>
        <taxon>Crustacea</taxon>
        <taxon>Oligostraca</taxon>
        <taxon>Ostracoda</taxon>
        <taxon>Podocopa</taxon>
        <taxon>Podocopida</taxon>
        <taxon>Darwinulocopina</taxon>
        <taxon>Darwinuloidea</taxon>
        <taxon>Darwinulidae</taxon>
        <taxon>Darwinula</taxon>
    </lineage>
</organism>
<keyword evidence="5" id="KW-0862">Zinc</keyword>
<dbReference type="OrthoDB" id="1721884at2759"/>
<dbReference type="PROSITE" id="PS51221">
    <property type="entry name" value="TTL"/>
    <property type="match status" value="1"/>
</dbReference>
<dbReference type="GO" id="GO:0005813">
    <property type="term" value="C:centrosome"/>
    <property type="evidence" value="ECO:0007669"/>
    <property type="project" value="UniProtKB-SubCell"/>
</dbReference>
<dbReference type="Pfam" id="PF07724">
    <property type="entry name" value="AAA_2"/>
    <property type="match status" value="1"/>
</dbReference>